<evidence type="ECO:0000313" key="1">
    <source>
        <dbReference type="EMBL" id="QJA88272.1"/>
    </source>
</evidence>
<gene>
    <name evidence="1" type="ORF">MM415B02792_0012</name>
</gene>
<proteinExistence type="predicted"/>
<organism evidence="1">
    <name type="scientific">viral metagenome</name>
    <dbReference type="NCBI Taxonomy" id="1070528"/>
    <lineage>
        <taxon>unclassified sequences</taxon>
        <taxon>metagenomes</taxon>
        <taxon>organismal metagenomes</taxon>
    </lineage>
</organism>
<name>A0A6M3L316_9ZZZZ</name>
<dbReference type="EMBL" id="MT142766">
    <property type="protein sequence ID" value="QJA88272.1"/>
    <property type="molecule type" value="Genomic_DNA"/>
</dbReference>
<dbReference type="AlphaFoldDB" id="A0A6M3L316"/>
<sequence length="108" mass="12541">MKKKTDDIPINEMYPVDEPRKDYQVKGKMVVHVKVRPLVWQGQEFKTADVNIDHCCQESIDRAEEFFPQRSDAPNCGRNPENFLKMMYEGKPMDTCPFCGAPVETKED</sequence>
<accession>A0A6M3L316</accession>
<protein>
    <submittedName>
        <fullName evidence="1">Uncharacterized protein</fullName>
    </submittedName>
</protein>
<reference evidence="1" key="1">
    <citation type="submission" date="2020-03" db="EMBL/GenBank/DDBJ databases">
        <title>The deep terrestrial virosphere.</title>
        <authorList>
            <person name="Holmfeldt K."/>
            <person name="Nilsson E."/>
            <person name="Simone D."/>
            <person name="Lopez-Fernandez M."/>
            <person name="Wu X."/>
            <person name="de Brujin I."/>
            <person name="Lundin D."/>
            <person name="Andersson A."/>
            <person name="Bertilsson S."/>
            <person name="Dopson M."/>
        </authorList>
    </citation>
    <scope>NUCLEOTIDE SEQUENCE</scope>
    <source>
        <strain evidence="1">MM415B02792</strain>
    </source>
</reference>